<dbReference type="Pfam" id="PF00440">
    <property type="entry name" value="TetR_N"/>
    <property type="match status" value="1"/>
</dbReference>
<dbReference type="PROSITE" id="PS50977">
    <property type="entry name" value="HTH_TETR_2"/>
    <property type="match status" value="1"/>
</dbReference>
<feature type="domain" description="HTH tetR-type" evidence="4">
    <location>
        <begin position="22"/>
        <end position="82"/>
    </location>
</feature>
<feature type="DNA-binding region" description="H-T-H motif" evidence="2">
    <location>
        <begin position="45"/>
        <end position="64"/>
    </location>
</feature>
<evidence type="ECO:0000256" key="3">
    <source>
        <dbReference type="SAM" id="MobiDB-lite"/>
    </source>
</evidence>
<dbReference type="EMBL" id="JAGSHT010000010">
    <property type="protein sequence ID" value="MBZ2196678.1"/>
    <property type="molecule type" value="Genomic_DNA"/>
</dbReference>
<sequence length="224" mass="24196">MASQNAVTEGTPARPRRQARGQQRIEEILHAAAAVFGEQGYDATTTNSIAKRAGISPGSLYQFFKNKDDIARALAEHYATQLTALRAGVFTIENLDGAGLEDTVDAVLGPLVAFNLAHPGFKALFARTDMPAGLRDAVTPIQVTIHHRVADLIAHFMPDRALDDIARIATVSIQLVRGMTPLITEADGPERDALTAELRTAVISYLSQQVARVPQHTRPRAARA</sequence>
<dbReference type="InterPro" id="IPR023772">
    <property type="entry name" value="DNA-bd_HTH_TetR-type_CS"/>
</dbReference>
<dbReference type="SUPFAM" id="SSF46689">
    <property type="entry name" value="Homeodomain-like"/>
    <property type="match status" value="1"/>
</dbReference>
<dbReference type="Pfam" id="PF17918">
    <property type="entry name" value="TetR_C_15"/>
    <property type="match status" value="1"/>
</dbReference>
<evidence type="ECO:0000256" key="1">
    <source>
        <dbReference type="ARBA" id="ARBA00023125"/>
    </source>
</evidence>
<gene>
    <name evidence="5" type="ORF">KCQ71_10975</name>
</gene>
<feature type="region of interest" description="Disordered" evidence="3">
    <location>
        <begin position="1"/>
        <end position="21"/>
    </location>
</feature>
<dbReference type="Proteomes" id="UP000826651">
    <property type="component" value="Unassembled WGS sequence"/>
</dbReference>
<dbReference type="PANTHER" id="PTHR30055:SF226">
    <property type="entry name" value="HTH-TYPE TRANSCRIPTIONAL REGULATOR PKSA"/>
    <property type="match status" value="1"/>
</dbReference>
<evidence type="ECO:0000256" key="2">
    <source>
        <dbReference type="PROSITE-ProRule" id="PRU00335"/>
    </source>
</evidence>
<dbReference type="InterPro" id="IPR001647">
    <property type="entry name" value="HTH_TetR"/>
</dbReference>
<keyword evidence="1 2" id="KW-0238">DNA-binding</keyword>
<dbReference type="PROSITE" id="PS01081">
    <property type="entry name" value="HTH_TETR_1"/>
    <property type="match status" value="1"/>
</dbReference>
<accession>A0ABS7S9T5</accession>
<evidence type="ECO:0000313" key="6">
    <source>
        <dbReference type="Proteomes" id="UP000826651"/>
    </source>
</evidence>
<reference evidence="5 6" key="1">
    <citation type="submission" date="2021-04" db="EMBL/GenBank/DDBJ databases">
        <title>Ruania sp. nov., isolated from sandy soil of mangrove forest.</title>
        <authorList>
            <person name="Ge X."/>
            <person name="Huang R."/>
            <person name="Liu W."/>
        </authorList>
    </citation>
    <scope>NUCLEOTIDE SEQUENCE [LARGE SCALE GENOMIC DNA]</scope>
    <source>
        <strain evidence="5 6">N2-46</strain>
    </source>
</reference>
<dbReference type="InterPro" id="IPR009057">
    <property type="entry name" value="Homeodomain-like_sf"/>
</dbReference>
<dbReference type="InterPro" id="IPR050109">
    <property type="entry name" value="HTH-type_TetR-like_transc_reg"/>
</dbReference>
<evidence type="ECO:0000259" key="4">
    <source>
        <dbReference type="PROSITE" id="PS50977"/>
    </source>
</evidence>
<dbReference type="PRINTS" id="PR00455">
    <property type="entry name" value="HTHTETR"/>
</dbReference>
<dbReference type="InterPro" id="IPR041669">
    <property type="entry name" value="TetR_C_15"/>
</dbReference>
<organism evidence="5 6">
    <name type="scientific">Occultella gossypii</name>
    <dbReference type="NCBI Taxonomy" id="2800820"/>
    <lineage>
        <taxon>Bacteria</taxon>
        <taxon>Bacillati</taxon>
        <taxon>Actinomycetota</taxon>
        <taxon>Actinomycetes</taxon>
        <taxon>Micrococcales</taxon>
        <taxon>Ruaniaceae</taxon>
        <taxon>Occultella</taxon>
    </lineage>
</organism>
<protein>
    <submittedName>
        <fullName evidence="5">TetR/AcrR family transcriptional regulator</fullName>
    </submittedName>
</protein>
<dbReference type="PANTHER" id="PTHR30055">
    <property type="entry name" value="HTH-TYPE TRANSCRIPTIONAL REGULATOR RUTR"/>
    <property type="match status" value="1"/>
</dbReference>
<dbReference type="Gene3D" id="1.10.357.10">
    <property type="entry name" value="Tetracycline Repressor, domain 2"/>
    <property type="match status" value="1"/>
</dbReference>
<proteinExistence type="predicted"/>
<name>A0ABS7S9T5_9MICO</name>
<keyword evidence="6" id="KW-1185">Reference proteome</keyword>
<comment type="caution">
    <text evidence="5">The sequence shown here is derived from an EMBL/GenBank/DDBJ whole genome shotgun (WGS) entry which is preliminary data.</text>
</comment>
<evidence type="ECO:0000313" key="5">
    <source>
        <dbReference type="EMBL" id="MBZ2196678.1"/>
    </source>
</evidence>
<dbReference type="RefSeq" id="WP_223405745.1">
    <property type="nucleotide sequence ID" value="NZ_JAGSHT010000010.1"/>
</dbReference>